<dbReference type="InterPro" id="IPR052719">
    <property type="entry name" value="CvpA-like"/>
</dbReference>
<evidence type="ECO:0000256" key="4">
    <source>
        <dbReference type="ARBA" id="ARBA00023136"/>
    </source>
</evidence>
<keyword evidence="7" id="KW-1185">Reference proteome</keyword>
<dbReference type="RefSeq" id="WP_179357793.1">
    <property type="nucleotide sequence ID" value="NZ_CP058627.1"/>
</dbReference>
<name>A0A7H9BH30_9NEIS</name>
<organism evidence="6 7">
    <name type="scientific">Chitinibacter bivalviorum</name>
    <dbReference type="NCBI Taxonomy" id="2739434"/>
    <lineage>
        <taxon>Bacteria</taxon>
        <taxon>Pseudomonadati</taxon>
        <taxon>Pseudomonadota</taxon>
        <taxon>Betaproteobacteria</taxon>
        <taxon>Neisseriales</taxon>
        <taxon>Chitinibacteraceae</taxon>
        <taxon>Chitinibacter</taxon>
    </lineage>
</organism>
<accession>A0A7H9BH30</accession>
<keyword evidence="4 5" id="KW-0472">Membrane</keyword>
<dbReference type="PANTHER" id="PTHR36926:SF1">
    <property type="entry name" value="COLICIN V PRODUCTION PROTEIN"/>
    <property type="match status" value="1"/>
</dbReference>
<comment type="subcellular location">
    <subcellularLocation>
        <location evidence="1">Membrane</location>
        <topology evidence="1">Multi-pass membrane protein</topology>
    </subcellularLocation>
</comment>
<dbReference type="KEGG" id="chiz:HQ393_05275"/>
<evidence type="ECO:0000256" key="1">
    <source>
        <dbReference type="ARBA" id="ARBA00004141"/>
    </source>
</evidence>
<keyword evidence="2 5" id="KW-0812">Transmembrane</keyword>
<dbReference type="EMBL" id="CP058627">
    <property type="protein sequence ID" value="QLG87712.1"/>
    <property type="molecule type" value="Genomic_DNA"/>
</dbReference>
<dbReference type="GO" id="GO:0016020">
    <property type="term" value="C:membrane"/>
    <property type="evidence" value="ECO:0007669"/>
    <property type="project" value="UniProtKB-SubCell"/>
</dbReference>
<dbReference type="Proteomes" id="UP000509597">
    <property type="component" value="Chromosome"/>
</dbReference>
<dbReference type="Pfam" id="PF02674">
    <property type="entry name" value="Colicin_V"/>
    <property type="match status" value="1"/>
</dbReference>
<evidence type="ECO:0000313" key="6">
    <source>
        <dbReference type="EMBL" id="QLG87712.1"/>
    </source>
</evidence>
<keyword evidence="3 5" id="KW-1133">Transmembrane helix</keyword>
<dbReference type="AlphaFoldDB" id="A0A7H9BH30"/>
<feature type="transmembrane region" description="Helical" evidence="5">
    <location>
        <begin position="31"/>
        <end position="49"/>
    </location>
</feature>
<gene>
    <name evidence="6" type="ORF">HQ393_05275</name>
</gene>
<evidence type="ECO:0000313" key="7">
    <source>
        <dbReference type="Proteomes" id="UP000509597"/>
    </source>
</evidence>
<reference evidence="6 7" key="1">
    <citation type="submission" date="2020-07" db="EMBL/GenBank/DDBJ databases">
        <title>Complete genome sequence of Chitinibacter sp. 2T18.</title>
        <authorList>
            <person name="Bae J.-W."/>
            <person name="Choi J.-W."/>
        </authorList>
    </citation>
    <scope>NUCLEOTIDE SEQUENCE [LARGE SCALE GENOMIC DNA]</scope>
    <source>
        <strain evidence="6 7">2T18</strain>
    </source>
</reference>
<dbReference type="PANTHER" id="PTHR36926">
    <property type="entry name" value="COLICIN V PRODUCTION PROTEIN"/>
    <property type="match status" value="1"/>
</dbReference>
<sequence>MTQFDYIALAILGLSMFLSVMRGLTQEILALLAWVLSFWCASHFAGQAAEWMPHSLPNDSLRYAAGFIVIFFVTWLLSAIVRITLNQFLMVTGLKPIDRFFGAAFGIVRGFLLMLTLVMLAGLTSFPKSTVWRNAMFSPLFEQSAVLVKPMLPEVLATRIQFE</sequence>
<feature type="transmembrane region" description="Helical" evidence="5">
    <location>
        <begin position="6"/>
        <end position="24"/>
    </location>
</feature>
<evidence type="ECO:0000256" key="5">
    <source>
        <dbReference type="SAM" id="Phobius"/>
    </source>
</evidence>
<feature type="transmembrane region" description="Helical" evidence="5">
    <location>
        <begin position="100"/>
        <end position="123"/>
    </location>
</feature>
<protein>
    <submittedName>
        <fullName evidence="6">CvpA family protein</fullName>
    </submittedName>
</protein>
<evidence type="ECO:0000256" key="2">
    <source>
        <dbReference type="ARBA" id="ARBA00022692"/>
    </source>
</evidence>
<dbReference type="GO" id="GO:0009403">
    <property type="term" value="P:toxin biosynthetic process"/>
    <property type="evidence" value="ECO:0007669"/>
    <property type="project" value="InterPro"/>
</dbReference>
<proteinExistence type="predicted"/>
<evidence type="ECO:0000256" key="3">
    <source>
        <dbReference type="ARBA" id="ARBA00022989"/>
    </source>
</evidence>
<dbReference type="InterPro" id="IPR003825">
    <property type="entry name" value="Colicin-V_CvpA"/>
</dbReference>
<feature type="transmembrane region" description="Helical" evidence="5">
    <location>
        <begin position="61"/>
        <end position="80"/>
    </location>
</feature>